<comment type="caution">
    <text evidence="1">Lacks conserved residue(s) required for the propagation of feature annotation.</text>
</comment>
<organism evidence="2 3">
    <name type="scientific">Lacticaseibacillus baoqingensis</name>
    <dbReference type="NCBI Taxonomy" id="2486013"/>
    <lineage>
        <taxon>Bacteria</taxon>
        <taxon>Bacillati</taxon>
        <taxon>Bacillota</taxon>
        <taxon>Bacilli</taxon>
        <taxon>Lactobacillales</taxon>
        <taxon>Lactobacillaceae</taxon>
        <taxon>Lacticaseibacillus</taxon>
    </lineage>
</organism>
<accession>A0ABW4E4D8</accession>
<proteinExistence type="predicted"/>
<evidence type="ECO:0000256" key="1">
    <source>
        <dbReference type="PROSITE-ProRule" id="PRU00420"/>
    </source>
</evidence>
<dbReference type="RefSeq" id="WP_125749663.1">
    <property type="nucleotide sequence ID" value="NZ_JBHTON010000004.1"/>
</dbReference>
<dbReference type="InterPro" id="IPR004716">
    <property type="entry name" value="PTS_IIA_glucitol/sorbitol-sp"/>
</dbReference>
<keyword evidence="3" id="KW-1185">Reference proteome</keyword>
<dbReference type="SUPFAM" id="SSF141530">
    <property type="entry name" value="PTSIIA/GutA-like"/>
    <property type="match status" value="1"/>
</dbReference>
<dbReference type="Pfam" id="PF03829">
    <property type="entry name" value="PTSIIA_gutA"/>
    <property type="match status" value="1"/>
</dbReference>
<dbReference type="InterPro" id="IPR036665">
    <property type="entry name" value="PTS_IIA_glucitol/sorbitol_sf"/>
</dbReference>
<protein>
    <submittedName>
        <fullName evidence="2">PTS glucitol/sorbitol transporter subunit IIA</fullName>
    </submittedName>
</protein>
<dbReference type="Proteomes" id="UP001597252">
    <property type="component" value="Unassembled WGS sequence"/>
</dbReference>
<dbReference type="PANTHER" id="PTHR40398">
    <property type="entry name" value="PTS SYSTEM GLUCITOL/SORBITOL-SPECIFIC EIIA COMPONENT"/>
    <property type="match status" value="1"/>
</dbReference>
<reference evidence="3" key="1">
    <citation type="journal article" date="2019" name="Int. J. Syst. Evol. Microbiol.">
        <title>The Global Catalogue of Microorganisms (GCM) 10K type strain sequencing project: providing services to taxonomists for standard genome sequencing and annotation.</title>
        <authorList>
            <consortium name="The Broad Institute Genomics Platform"/>
            <consortium name="The Broad Institute Genome Sequencing Center for Infectious Disease"/>
            <person name="Wu L."/>
            <person name="Ma J."/>
        </authorList>
    </citation>
    <scope>NUCLEOTIDE SEQUENCE [LARGE SCALE GENOMIC DNA]</scope>
    <source>
        <strain evidence="3">CCM 8903</strain>
    </source>
</reference>
<dbReference type="EMBL" id="JBHTON010000004">
    <property type="protein sequence ID" value="MFD1484021.1"/>
    <property type="molecule type" value="Genomic_DNA"/>
</dbReference>
<comment type="caution">
    <text evidence="2">The sequence shown here is derived from an EMBL/GenBank/DDBJ whole genome shotgun (WGS) entry which is preliminary data.</text>
</comment>
<sequence length="122" mass="13216">MKTTAVVTAIGAHALDPADPLVILFDEDATAALRDVTVIQRFNDPQQQASLTVKPGDHLALAGHTYEIMRVGQLANTNLRTIGHVSLIFQAIPAQPMENALYLEPLQKPTLAVGDELTYITE</sequence>
<gene>
    <name evidence="2" type="ORF">ACFQ5J_01990</name>
</gene>
<evidence type="ECO:0000313" key="2">
    <source>
        <dbReference type="EMBL" id="MFD1484021.1"/>
    </source>
</evidence>
<evidence type="ECO:0000313" key="3">
    <source>
        <dbReference type="Proteomes" id="UP001597252"/>
    </source>
</evidence>
<dbReference type="PROSITE" id="PS51097">
    <property type="entry name" value="PTS_EIIA_TYPE_5"/>
    <property type="match status" value="1"/>
</dbReference>
<dbReference type="PANTHER" id="PTHR40398:SF1">
    <property type="entry name" value="PTS SYSTEM GLUCITOL_SORBITOL-SPECIFIC EIIA COMPONENT"/>
    <property type="match status" value="1"/>
</dbReference>
<dbReference type="Gene3D" id="2.40.33.40">
    <property type="entry name" value="Phosphotransferase system, glucitol/sorbitol-specific IIA component"/>
    <property type="match status" value="1"/>
</dbReference>
<name>A0ABW4E4D8_9LACO</name>